<evidence type="ECO:0000313" key="1">
    <source>
        <dbReference type="EMBL" id="THY24450.1"/>
    </source>
</evidence>
<organism evidence="1 2">
    <name type="scientific">Aureobasidium pullulans</name>
    <name type="common">Black yeast</name>
    <name type="synonym">Pullularia pullulans</name>
    <dbReference type="NCBI Taxonomy" id="5580"/>
    <lineage>
        <taxon>Eukaryota</taxon>
        <taxon>Fungi</taxon>
        <taxon>Dikarya</taxon>
        <taxon>Ascomycota</taxon>
        <taxon>Pezizomycotina</taxon>
        <taxon>Dothideomycetes</taxon>
        <taxon>Dothideomycetidae</taxon>
        <taxon>Dothideales</taxon>
        <taxon>Saccotheciaceae</taxon>
        <taxon>Aureobasidium</taxon>
    </lineage>
</organism>
<protein>
    <submittedName>
        <fullName evidence="1">Uncharacterized protein</fullName>
    </submittedName>
</protein>
<reference evidence="1 2" key="1">
    <citation type="submission" date="2018-10" db="EMBL/GenBank/DDBJ databases">
        <title>Fifty Aureobasidium pullulans genomes reveal a recombining polyextremotolerant generalist.</title>
        <authorList>
            <person name="Gostincar C."/>
            <person name="Turk M."/>
            <person name="Zajc J."/>
            <person name="Gunde-Cimerman N."/>
        </authorList>
    </citation>
    <scope>NUCLEOTIDE SEQUENCE [LARGE SCALE GENOMIC DNA]</scope>
    <source>
        <strain evidence="1 2">EXF-6604</strain>
    </source>
</reference>
<gene>
    <name evidence="1" type="ORF">D6D01_05443</name>
</gene>
<dbReference type="EMBL" id="QZBD01000205">
    <property type="protein sequence ID" value="THY24450.1"/>
    <property type="molecule type" value="Genomic_DNA"/>
</dbReference>
<sequence>MTNDEKCGEVCLVPPCGHQNRTCACPETISVVYLSSKMFIHSVRSPQRQANLALIFFVAAGSRAIPFLARDDDIKGTKLMPQANRAALMEPGNWH</sequence>
<dbReference type="Proteomes" id="UP000306584">
    <property type="component" value="Unassembled WGS sequence"/>
</dbReference>
<comment type="caution">
    <text evidence="1">The sequence shown here is derived from an EMBL/GenBank/DDBJ whole genome shotgun (WGS) entry which is preliminary data.</text>
</comment>
<proteinExistence type="predicted"/>
<evidence type="ECO:0000313" key="2">
    <source>
        <dbReference type="Proteomes" id="UP000306584"/>
    </source>
</evidence>
<accession>A0A4S9L779</accession>
<name>A0A4S9L779_AURPU</name>
<dbReference type="AlphaFoldDB" id="A0A4S9L779"/>